<dbReference type="Gene3D" id="1.25.40.10">
    <property type="entry name" value="Tetratricopeptide repeat domain"/>
    <property type="match status" value="2"/>
</dbReference>
<gene>
    <name evidence="5" type="ORF">K2173_028188</name>
</gene>
<dbReference type="FunFam" id="1.25.40.10:FF:000910">
    <property type="entry name" value="Pentatricopeptide repeat-containing protein At5g14080"/>
    <property type="match status" value="1"/>
</dbReference>
<name>A0AAV8U2G4_9ROSI</name>
<sequence length="492" mass="55556">MKVLKEASICLFRSDRPGNLLSNPKVNKHKHALYSTLLSNDQLPKELQEVCRVVSSSIGGLDDLESSLNQSTVQLTSAVVRQVLDSCKQEAPSRRLLRFFSWSCRNLSCDIKDEDSNFAVRVLAEKKDHTGLQILLSDLRKEGRAMEAHTFSVVAETLVTLGKEDEALGIFKNLGKFKCPQDSLTVTAIVSALCSKGHAKKALGVIWHHKDKISSVKSTIYKCLLHGWSVQKNVKEARNVIQQMKANGISLDLLCFNTFLRCLCERNVRWNPSGLLPEALNVMMEMRSYKIMPNSISYNILLSYLGRTRRVKESCQVLEMMRSSGCAPDWTTYYLVAKVLYLSGRVVKGNRMVNEMTEEGLVPNRKFYYDLIGILCGVERIDFALGLFDLMKRSSMGGYGPVYDVLIPKLCRGGDFQKGRELWDEAMAIGITLSCSEDVLDPSVTEVFQPKRKEKEEVRLKDFTKWPKTPTQAKKTRGKLKRKAKPKKKPAL</sequence>
<feature type="compositionally biased region" description="Basic residues" evidence="4">
    <location>
        <begin position="474"/>
        <end position="492"/>
    </location>
</feature>
<dbReference type="GO" id="GO:0003729">
    <property type="term" value="F:mRNA binding"/>
    <property type="evidence" value="ECO:0007669"/>
    <property type="project" value="TreeGrafter"/>
</dbReference>
<keyword evidence="2" id="KW-0677">Repeat</keyword>
<evidence type="ECO:0000256" key="1">
    <source>
        <dbReference type="ARBA" id="ARBA00007626"/>
    </source>
</evidence>
<feature type="region of interest" description="Disordered" evidence="4">
    <location>
        <begin position="459"/>
        <end position="492"/>
    </location>
</feature>
<evidence type="ECO:0000313" key="6">
    <source>
        <dbReference type="Proteomes" id="UP001159364"/>
    </source>
</evidence>
<evidence type="ECO:0000313" key="5">
    <source>
        <dbReference type="EMBL" id="KAJ8773011.1"/>
    </source>
</evidence>
<dbReference type="Pfam" id="PF13041">
    <property type="entry name" value="PPR_2"/>
    <property type="match status" value="1"/>
</dbReference>
<dbReference type="PANTHER" id="PTHR47938">
    <property type="entry name" value="RESPIRATORY COMPLEX I CHAPERONE (CIA84), PUTATIVE (AFU_ORTHOLOGUE AFUA_2G06020)-RELATED"/>
    <property type="match status" value="1"/>
</dbReference>
<dbReference type="GO" id="GO:0005739">
    <property type="term" value="C:mitochondrion"/>
    <property type="evidence" value="ECO:0007669"/>
    <property type="project" value="TreeGrafter"/>
</dbReference>
<feature type="repeat" description="PPR" evidence="3">
    <location>
        <begin position="217"/>
        <end position="251"/>
    </location>
</feature>
<comment type="similarity">
    <text evidence="1">Belongs to the PPR family. P subfamily.</text>
</comment>
<organism evidence="5 6">
    <name type="scientific">Erythroxylum novogranatense</name>
    <dbReference type="NCBI Taxonomy" id="1862640"/>
    <lineage>
        <taxon>Eukaryota</taxon>
        <taxon>Viridiplantae</taxon>
        <taxon>Streptophyta</taxon>
        <taxon>Embryophyta</taxon>
        <taxon>Tracheophyta</taxon>
        <taxon>Spermatophyta</taxon>
        <taxon>Magnoliopsida</taxon>
        <taxon>eudicotyledons</taxon>
        <taxon>Gunneridae</taxon>
        <taxon>Pentapetalae</taxon>
        <taxon>rosids</taxon>
        <taxon>fabids</taxon>
        <taxon>Malpighiales</taxon>
        <taxon>Erythroxylaceae</taxon>
        <taxon>Erythroxylum</taxon>
    </lineage>
</organism>
<feature type="repeat" description="PPR" evidence="3">
    <location>
        <begin position="294"/>
        <end position="328"/>
    </location>
</feature>
<dbReference type="Pfam" id="PF13812">
    <property type="entry name" value="PPR_3"/>
    <property type="match status" value="1"/>
</dbReference>
<keyword evidence="6" id="KW-1185">Reference proteome</keyword>
<dbReference type="InterPro" id="IPR002885">
    <property type="entry name" value="PPR_rpt"/>
</dbReference>
<reference evidence="5 6" key="1">
    <citation type="submission" date="2021-09" db="EMBL/GenBank/DDBJ databases">
        <title>Genomic insights and catalytic innovation underlie evolution of tropane alkaloids biosynthesis.</title>
        <authorList>
            <person name="Wang Y.-J."/>
            <person name="Tian T."/>
            <person name="Huang J.-P."/>
            <person name="Huang S.-X."/>
        </authorList>
    </citation>
    <scope>NUCLEOTIDE SEQUENCE [LARGE SCALE GENOMIC DNA]</scope>
    <source>
        <strain evidence="5">KIB-2018</strain>
        <tissue evidence="5">Leaf</tissue>
    </source>
</reference>
<dbReference type="Proteomes" id="UP001159364">
    <property type="component" value="Linkage Group LG02"/>
</dbReference>
<dbReference type="PROSITE" id="PS51375">
    <property type="entry name" value="PPR"/>
    <property type="match status" value="2"/>
</dbReference>
<comment type="caution">
    <text evidence="5">The sequence shown here is derived from an EMBL/GenBank/DDBJ whole genome shotgun (WGS) entry which is preliminary data.</text>
</comment>
<evidence type="ECO:0000256" key="2">
    <source>
        <dbReference type="ARBA" id="ARBA00022737"/>
    </source>
</evidence>
<dbReference type="EMBL" id="JAIWQS010000002">
    <property type="protein sequence ID" value="KAJ8773011.1"/>
    <property type="molecule type" value="Genomic_DNA"/>
</dbReference>
<accession>A0AAV8U2G4</accession>
<protein>
    <recommendedName>
        <fullName evidence="7">Pentatricopeptide repeat-containing protein</fullName>
    </recommendedName>
</protein>
<proteinExistence type="inferred from homology"/>
<evidence type="ECO:0000256" key="4">
    <source>
        <dbReference type="SAM" id="MobiDB-lite"/>
    </source>
</evidence>
<dbReference type="AlphaFoldDB" id="A0AAV8U2G4"/>
<evidence type="ECO:0008006" key="7">
    <source>
        <dbReference type="Google" id="ProtNLM"/>
    </source>
</evidence>
<dbReference type="NCBIfam" id="TIGR00756">
    <property type="entry name" value="PPR"/>
    <property type="match status" value="2"/>
</dbReference>
<evidence type="ECO:0000256" key="3">
    <source>
        <dbReference type="PROSITE-ProRule" id="PRU00708"/>
    </source>
</evidence>
<dbReference type="PANTHER" id="PTHR47938:SF9">
    <property type="entry name" value="OS10G0422300 PROTEIN"/>
    <property type="match status" value="1"/>
</dbReference>
<dbReference type="InterPro" id="IPR011990">
    <property type="entry name" value="TPR-like_helical_dom_sf"/>
</dbReference>